<gene>
    <name evidence="1" type="ORF">rCG_43915</name>
</gene>
<organism evidence="1 2">
    <name type="scientific">Rattus norvegicus</name>
    <name type="common">Rat</name>
    <dbReference type="NCBI Taxonomy" id="10116"/>
    <lineage>
        <taxon>Eukaryota</taxon>
        <taxon>Metazoa</taxon>
        <taxon>Chordata</taxon>
        <taxon>Craniata</taxon>
        <taxon>Vertebrata</taxon>
        <taxon>Euteleostomi</taxon>
        <taxon>Mammalia</taxon>
        <taxon>Eutheria</taxon>
        <taxon>Euarchontoglires</taxon>
        <taxon>Glires</taxon>
        <taxon>Rodentia</taxon>
        <taxon>Myomorpha</taxon>
        <taxon>Muroidea</taxon>
        <taxon>Muridae</taxon>
        <taxon>Murinae</taxon>
        <taxon>Rattus</taxon>
    </lineage>
</organism>
<evidence type="ECO:0000313" key="1">
    <source>
        <dbReference type="EMBL" id="EDL98324.1"/>
    </source>
</evidence>
<evidence type="ECO:0000313" key="2">
    <source>
        <dbReference type="Proteomes" id="UP000234681"/>
    </source>
</evidence>
<dbReference type="EMBL" id="CH473977">
    <property type="protein sequence ID" value="EDL98324.1"/>
    <property type="molecule type" value="Genomic_DNA"/>
</dbReference>
<protein>
    <submittedName>
        <fullName evidence="1">RCG43915</fullName>
    </submittedName>
</protein>
<proteinExistence type="predicted"/>
<accession>A6J7H4</accession>
<sequence>MFLIYSVTTPARKSFISQRSDQSLNLIFFPDLGYFSATEHGLIRSV</sequence>
<dbReference type="AlphaFoldDB" id="A6J7H4"/>
<reference evidence="2" key="1">
    <citation type="submission" date="2005-09" db="EMBL/GenBank/DDBJ databases">
        <authorList>
            <person name="Mural R.J."/>
            <person name="Li P.W."/>
            <person name="Adams M.D."/>
            <person name="Amanatides P.G."/>
            <person name="Baden-Tillson H."/>
            <person name="Barnstead M."/>
            <person name="Chin S.H."/>
            <person name="Dew I."/>
            <person name="Evans C.A."/>
            <person name="Ferriera S."/>
            <person name="Flanigan M."/>
            <person name="Fosler C."/>
            <person name="Glodek A."/>
            <person name="Gu Z."/>
            <person name="Holt R.A."/>
            <person name="Jennings D."/>
            <person name="Kraft C.L."/>
            <person name="Lu F."/>
            <person name="Nguyen T."/>
            <person name="Nusskern D.R."/>
            <person name="Pfannkoch C.M."/>
            <person name="Sitter C."/>
            <person name="Sutton G.G."/>
            <person name="Venter J.C."/>
            <person name="Wang Z."/>
            <person name="Woodage T."/>
            <person name="Zheng X.H."/>
            <person name="Zhong F."/>
        </authorList>
    </citation>
    <scope>NUCLEOTIDE SEQUENCE [LARGE SCALE GENOMIC DNA]</scope>
    <source>
        <strain>BN</strain>
        <strain evidence="2">Sprague-Dawley</strain>
    </source>
</reference>
<dbReference type="Proteomes" id="UP000234681">
    <property type="component" value="Chromosome 17"/>
</dbReference>
<name>A6J7H4_RAT</name>